<dbReference type="InterPro" id="IPR050465">
    <property type="entry name" value="UPF0194_transport"/>
</dbReference>
<evidence type="ECO:0000313" key="4">
    <source>
        <dbReference type="EMBL" id="NQE34697.1"/>
    </source>
</evidence>
<protein>
    <submittedName>
        <fullName evidence="4">Macrolide export protein MacA</fullName>
    </submittedName>
</protein>
<proteinExistence type="predicted"/>
<comment type="caution">
    <text evidence="4">The sequence shown here is derived from an EMBL/GenBank/DDBJ whole genome shotgun (WGS) entry which is preliminary data.</text>
</comment>
<comment type="subcellular location">
    <subcellularLocation>
        <location evidence="1">Cell envelope</location>
    </subcellularLocation>
</comment>
<name>A0ABX2CY58_9CYAN</name>
<keyword evidence="2 3" id="KW-0175">Coiled coil</keyword>
<dbReference type="NCBIfam" id="TIGR02971">
    <property type="entry name" value="heterocyst_DevB"/>
    <property type="match status" value="1"/>
</dbReference>
<dbReference type="InterPro" id="IPR014315">
    <property type="entry name" value="ABC_heterocyst_DevB"/>
</dbReference>
<dbReference type="PANTHER" id="PTHR32347">
    <property type="entry name" value="EFFLUX SYSTEM COMPONENT YKNX-RELATED"/>
    <property type="match status" value="1"/>
</dbReference>
<dbReference type="Gene3D" id="2.40.30.170">
    <property type="match status" value="1"/>
</dbReference>
<dbReference type="Proteomes" id="UP000702425">
    <property type="component" value="Unassembled WGS sequence"/>
</dbReference>
<dbReference type="RefSeq" id="WP_172187458.1">
    <property type="nucleotide sequence ID" value="NZ_CAWPPK010000249.1"/>
</dbReference>
<dbReference type="Gene3D" id="2.40.50.100">
    <property type="match status" value="1"/>
</dbReference>
<dbReference type="EMBL" id="SRRZ01000037">
    <property type="protein sequence ID" value="NQE34697.1"/>
    <property type="molecule type" value="Genomic_DNA"/>
</dbReference>
<organism evidence="4 5">
    <name type="scientific">Microcoleus asticus IPMA8</name>
    <dbReference type="NCBI Taxonomy" id="2563858"/>
    <lineage>
        <taxon>Bacteria</taxon>
        <taxon>Bacillati</taxon>
        <taxon>Cyanobacteriota</taxon>
        <taxon>Cyanophyceae</taxon>
        <taxon>Oscillatoriophycideae</taxon>
        <taxon>Oscillatoriales</taxon>
        <taxon>Microcoleaceae</taxon>
        <taxon>Microcoleus</taxon>
        <taxon>Microcoleus asticus</taxon>
    </lineage>
</organism>
<gene>
    <name evidence="4" type="primary">macA_1</name>
    <name evidence="4" type="ORF">E5S67_02425</name>
</gene>
<dbReference type="PRINTS" id="PR01490">
    <property type="entry name" value="RTXTOXIND"/>
</dbReference>
<evidence type="ECO:0000313" key="5">
    <source>
        <dbReference type="Proteomes" id="UP000702425"/>
    </source>
</evidence>
<keyword evidence="5" id="KW-1185">Reference proteome</keyword>
<evidence type="ECO:0000256" key="3">
    <source>
        <dbReference type="SAM" id="Coils"/>
    </source>
</evidence>
<evidence type="ECO:0000256" key="2">
    <source>
        <dbReference type="ARBA" id="ARBA00023054"/>
    </source>
</evidence>
<sequence length="475" mass="50855">MVHQPTADGLSSTPSLVKQLLVVAALATLAAGGTTGYTIWRSRIPDPNAVAAAAAVAASQLTTVTALGRLEPRGEVIKVSASGAAEGNRIDRLLVKEGDRVKTGQAIAILDSRDRLQAALDQAQEQVRVAEANLAKVKAGAKNGEIQAQKAAISRLSADRSNEIAAQQAIVSRLEVDRSTEIAAQQATIARLRAEQQGEIQTQKAAIARLQAELRNAQSEDRRYSQLYEQGAISASTSDSKSLAAETTQQQLNEGKAKLNQIQESRQQQINEAQAKLNQIQQSRQQQINEAQAKLSQIQQSRQQQINEAAANLDRIAEVRPVDIAAAAAEVSSAASAAKQAKANLDLAYIRAPRDAQVLKIHTHPGERVGNDGIVELGQTREMLAVAEIYESDVDKVRLGQIAKITSDALTGELRGTVEHIGLQVQRQNIVNTDPSANIDGRIVEVKVRLDEASSQKVAGLTNLQVKVAIGEIKN</sequence>
<evidence type="ECO:0000256" key="1">
    <source>
        <dbReference type="ARBA" id="ARBA00004196"/>
    </source>
</evidence>
<feature type="coiled-coil region" evidence="3">
    <location>
        <begin position="193"/>
        <end position="308"/>
    </location>
</feature>
<accession>A0ABX2CY58</accession>
<feature type="coiled-coil region" evidence="3">
    <location>
        <begin position="106"/>
        <end position="140"/>
    </location>
</feature>
<dbReference type="PANTHER" id="PTHR32347:SF27">
    <property type="entry name" value="RND EFFLUX PUMP MEMBRANE FUSION PROTEIN BARREL-SANDWICH DOMAIN-CONTAINING PROTEIN"/>
    <property type="match status" value="1"/>
</dbReference>
<reference evidence="4 5" key="1">
    <citation type="journal article" date="2020" name="Sci. Rep.">
        <title>A novel cyanobacterial geosmin producer, revising GeoA distribution and dispersion patterns in Bacteria.</title>
        <authorList>
            <person name="Churro C."/>
            <person name="Semedo-Aguiar A.P."/>
            <person name="Silva A.D."/>
            <person name="Pereira-Leal J.B."/>
            <person name="Leite R.B."/>
        </authorList>
    </citation>
    <scope>NUCLEOTIDE SEQUENCE [LARGE SCALE GENOMIC DNA]</scope>
    <source>
        <strain evidence="4 5">IPMA8</strain>
    </source>
</reference>